<proteinExistence type="predicted"/>
<organism evidence="1 2">
    <name type="scientific">Macrosiphum euphorbiae</name>
    <name type="common">potato aphid</name>
    <dbReference type="NCBI Taxonomy" id="13131"/>
    <lineage>
        <taxon>Eukaryota</taxon>
        <taxon>Metazoa</taxon>
        <taxon>Ecdysozoa</taxon>
        <taxon>Arthropoda</taxon>
        <taxon>Hexapoda</taxon>
        <taxon>Insecta</taxon>
        <taxon>Pterygota</taxon>
        <taxon>Neoptera</taxon>
        <taxon>Paraneoptera</taxon>
        <taxon>Hemiptera</taxon>
        <taxon>Sternorrhyncha</taxon>
        <taxon>Aphidomorpha</taxon>
        <taxon>Aphidoidea</taxon>
        <taxon>Aphididae</taxon>
        <taxon>Macrosiphini</taxon>
        <taxon>Macrosiphum</taxon>
    </lineage>
</organism>
<dbReference type="PANTHER" id="PTHR37984">
    <property type="entry name" value="PROTEIN CBG26694"/>
    <property type="match status" value="1"/>
</dbReference>
<accession>A0AAV0XPR5</accession>
<dbReference type="EMBL" id="CARXXK010000339">
    <property type="protein sequence ID" value="CAI6370373.1"/>
    <property type="molecule type" value="Genomic_DNA"/>
</dbReference>
<dbReference type="SUPFAM" id="SSF53098">
    <property type="entry name" value="Ribonuclease H-like"/>
    <property type="match status" value="1"/>
</dbReference>
<sequence>MPFDSKKIKLFSKDWDFIITTSSPYYPKRNGFAEKCVRIAKQIFKKSDESKIELQLMLMEYRNTPISGTNIAPAQLLLSRICKTKLPIKDALLKPKIIENFNKILKEKNETKKYYYDKNSKDRELDINNNEDIIFKEHNIWKPAKFIQRHKAPRSNILRDQNNRIKRRNEVDMKISRSAHDMNTANYSKHNLKNKYWSNKKINLNEEKKKMMIR</sequence>
<dbReference type="PANTHER" id="PTHR37984:SF5">
    <property type="entry name" value="PROTEIN NYNRIN-LIKE"/>
    <property type="match status" value="1"/>
</dbReference>
<dbReference type="Gene3D" id="3.30.420.10">
    <property type="entry name" value="Ribonuclease H-like superfamily/Ribonuclease H"/>
    <property type="match status" value="1"/>
</dbReference>
<evidence type="ECO:0008006" key="3">
    <source>
        <dbReference type="Google" id="ProtNLM"/>
    </source>
</evidence>
<reference evidence="1 2" key="1">
    <citation type="submission" date="2023-01" db="EMBL/GenBank/DDBJ databases">
        <authorList>
            <person name="Whitehead M."/>
        </authorList>
    </citation>
    <scope>NUCLEOTIDE SEQUENCE [LARGE SCALE GENOMIC DNA]</scope>
</reference>
<dbReference type="AlphaFoldDB" id="A0AAV0XPR5"/>
<dbReference type="InterPro" id="IPR036397">
    <property type="entry name" value="RNaseH_sf"/>
</dbReference>
<comment type="caution">
    <text evidence="1">The sequence shown here is derived from an EMBL/GenBank/DDBJ whole genome shotgun (WGS) entry which is preliminary data.</text>
</comment>
<evidence type="ECO:0000313" key="1">
    <source>
        <dbReference type="EMBL" id="CAI6370373.1"/>
    </source>
</evidence>
<keyword evidence="2" id="KW-1185">Reference proteome</keyword>
<dbReference type="InterPro" id="IPR050951">
    <property type="entry name" value="Retrovirus_Pol_polyprotein"/>
</dbReference>
<dbReference type="InterPro" id="IPR012337">
    <property type="entry name" value="RNaseH-like_sf"/>
</dbReference>
<evidence type="ECO:0000313" key="2">
    <source>
        <dbReference type="Proteomes" id="UP001160148"/>
    </source>
</evidence>
<dbReference type="Proteomes" id="UP001160148">
    <property type="component" value="Unassembled WGS sequence"/>
</dbReference>
<dbReference type="GO" id="GO:0003676">
    <property type="term" value="F:nucleic acid binding"/>
    <property type="evidence" value="ECO:0007669"/>
    <property type="project" value="InterPro"/>
</dbReference>
<gene>
    <name evidence="1" type="ORF">MEUPH1_LOCUS24500</name>
</gene>
<name>A0AAV0XPR5_9HEMI</name>
<protein>
    <recommendedName>
        <fullName evidence="3">Integrase catalytic domain-containing protein</fullName>
    </recommendedName>
</protein>